<evidence type="ECO:0000313" key="6">
    <source>
        <dbReference type="Proteomes" id="UP000281708"/>
    </source>
</evidence>
<dbReference type="InterPro" id="IPR050706">
    <property type="entry name" value="Cyclic-di-GMP_PDE-like"/>
</dbReference>
<dbReference type="OrthoDB" id="23692at2"/>
<dbReference type="SUPFAM" id="SSF141868">
    <property type="entry name" value="EAL domain-like"/>
    <property type="match status" value="1"/>
</dbReference>
<comment type="caution">
    <text evidence="5">The sequence shown here is derived from an EMBL/GenBank/DDBJ whole genome shotgun (WGS) entry which is preliminary data.</text>
</comment>
<sequence length="713" mass="76003">MPGDLRWKLAGLAAAAALLPVVPGRVDDVAHVLVEIVCVALAWRRLVPRRDLLRRGWGVALVAVTMLCVADAAAVAERSMLLGTSFPRPSDLVALAACLVLSAGVFVVGRQRAGLESGNGVIESVVLGLGSLAPALSFLILPRLTEPGRTAAGSVVLGGFAVAVVLLVSVVARFALIDHRGCVSLRLFAGGLLLWCAAEFAESAASGTVSTIGASVWLIGLVLVTAGLCHSSLRELTYGAGLQSLHVVPSRQVWLLGLGSLMPVVSLGLAWALGRPTWLPEIAVLGVLVSGLVWFRFTQLMTHIAEQSDLLSDLARSDELTGLPNRRSWNHEVSRAVVLAQTSGTPLCVALLDLDHFKTFNDTQGHPAGDRLLREVSASWSALLRDGEVLARYGGEEFAMALPGLGLDEALERVDEIRRAVVLPQTASAGVAAWVPGTDPAVTLKDADGALYLAKRSGRNMTLPAEPSTDSTPGPLRDLSTVMQPIVRVSDLEIVAFESLSRFPHTASVEATFLDAHDKGYGDLLEAIALRRAVEEPARPRGVHVFVNVSERAMRSDRFWDALPEDLTGAVIELSEVRDGLATTELREYLDRFRAKGARIGLDDVGTLSADFARIVALRPDIAKIDRSLVTRCDLDRAQAEVLRMLVGFAHSHDVAVCVEGVETAGELEVIRSLDVGYAQGYLLGRPGPGWPGGRDRVERRGEVSSAGRHAAV</sequence>
<evidence type="ECO:0000259" key="3">
    <source>
        <dbReference type="PROSITE" id="PS50883"/>
    </source>
</evidence>
<feature type="transmembrane region" description="Helical" evidence="2">
    <location>
        <begin position="59"/>
        <end position="76"/>
    </location>
</feature>
<feature type="compositionally biased region" description="Basic and acidic residues" evidence="1">
    <location>
        <begin position="694"/>
        <end position="703"/>
    </location>
</feature>
<name>A0A3L8NZD1_9ACTN</name>
<evidence type="ECO:0000256" key="1">
    <source>
        <dbReference type="SAM" id="MobiDB-lite"/>
    </source>
</evidence>
<dbReference type="PANTHER" id="PTHR33121">
    <property type="entry name" value="CYCLIC DI-GMP PHOSPHODIESTERASE PDEF"/>
    <property type="match status" value="1"/>
</dbReference>
<evidence type="ECO:0000259" key="4">
    <source>
        <dbReference type="PROSITE" id="PS50887"/>
    </source>
</evidence>
<dbReference type="SMART" id="SM00052">
    <property type="entry name" value="EAL"/>
    <property type="match status" value="1"/>
</dbReference>
<dbReference type="PROSITE" id="PS50887">
    <property type="entry name" value="GGDEF"/>
    <property type="match status" value="1"/>
</dbReference>
<dbReference type="CDD" id="cd01949">
    <property type="entry name" value="GGDEF"/>
    <property type="match status" value="1"/>
</dbReference>
<dbReference type="Gene3D" id="3.20.20.450">
    <property type="entry name" value="EAL domain"/>
    <property type="match status" value="1"/>
</dbReference>
<reference evidence="5 6" key="1">
    <citation type="submission" date="2018-10" db="EMBL/GenBank/DDBJ databases">
        <title>Marmoricola sp. 4Q3S-7 whole genome shotgun sequence.</title>
        <authorList>
            <person name="Li F."/>
        </authorList>
    </citation>
    <scope>NUCLEOTIDE SEQUENCE [LARGE SCALE GENOMIC DNA]</scope>
    <source>
        <strain evidence="5 6">4Q3S-7</strain>
    </source>
</reference>
<dbReference type="InterPro" id="IPR000160">
    <property type="entry name" value="GGDEF_dom"/>
</dbReference>
<feature type="transmembrane region" description="Helical" evidence="2">
    <location>
        <begin position="212"/>
        <end position="233"/>
    </location>
</feature>
<dbReference type="AlphaFoldDB" id="A0A3L8NZD1"/>
<feature type="transmembrane region" description="Helical" evidence="2">
    <location>
        <begin position="121"/>
        <end position="141"/>
    </location>
</feature>
<keyword evidence="2" id="KW-0812">Transmembrane</keyword>
<dbReference type="SMART" id="SM00267">
    <property type="entry name" value="GGDEF"/>
    <property type="match status" value="1"/>
</dbReference>
<evidence type="ECO:0000256" key="2">
    <source>
        <dbReference type="SAM" id="Phobius"/>
    </source>
</evidence>
<dbReference type="Pfam" id="PF00563">
    <property type="entry name" value="EAL"/>
    <property type="match status" value="1"/>
</dbReference>
<proteinExistence type="predicted"/>
<organism evidence="5 6">
    <name type="scientific">Nocardioides mangrovicus</name>
    <dbReference type="NCBI Taxonomy" id="2478913"/>
    <lineage>
        <taxon>Bacteria</taxon>
        <taxon>Bacillati</taxon>
        <taxon>Actinomycetota</taxon>
        <taxon>Actinomycetes</taxon>
        <taxon>Propionibacteriales</taxon>
        <taxon>Nocardioidaceae</taxon>
        <taxon>Nocardioides</taxon>
    </lineage>
</organism>
<feature type="domain" description="GGDEF" evidence="4">
    <location>
        <begin position="345"/>
        <end position="467"/>
    </location>
</feature>
<dbReference type="InterPro" id="IPR029787">
    <property type="entry name" value="Nucleotide_cyclase"/>
</dbReference>
<keyword evidence="2" id="KW-1133">Transmembrane helix</keyword>
<dbReference type="InterPro" id="IPR001633">
    <property type="entry name" value="EAL_dom"/>
</dbReference>
<gene>
    <name evidence="5" type="ORF">D9V37_19700</name>
</gene>
<dbReference type="Pfam" id="PF00990">
    <property type="entry name" value="GGDEF"/>
    <property type="match status" value="1"/>
</dbReference>
<feature type="transmembrane region" description="Helical" evidence="2">
    <location>
        <begin position="253"/>
        <end position="272"/>
    </location>
</feature>
<feature type="transmembrane region" description="Helical" evidence="2">
    <location>
        <begin position="153"/>
        <end position="176"/>
    </location>
</feature>
<dbReference type="InterPro" id="IPR035919">
    <property type="entry name" value="EAL_sf"/>
</dbReference>
<feature type="domain" description="EAL" evidence="3">
    <location>
        <begin position="462"/>
        <end position="701"/>
    </location>
</feature>
<dbReference type="NCBIfam" id="TIGR00254">
    <property type="entry name" value="GGDEF"/>
    <property type="match status" value="1"/>
</dbReference>
<feature type="transmembrane region" description="Helical" evidence="2">
    <location>
        <begin position="92"/>
        <end position="109"/>
    </location>
</feature>
<keyword evidence="6" id="KW-1185">Reference proteome</keyword>
<dbReference type="GO" id="GO:0071111">
    <property type="term" value="F:cyclic-guanylate-specific phosphodiesterase activity"/>
    <property type="evidence" value="ECO:0007669"/>
    <property type="project" value="InterPro"/>
</dbReference>
<dbReference type="InterPro" id="IPR043128">
    <property type="entry name" value="Rev_trsase/Diguanyl_cyclase"/>
</dbReference>
<keyword evidence="2" id="KW-0472">Membrane</keyword>
<dbReference type="RefSeq" id="WP_121807778.1">
    <property type="nucleotide sequence ID" value="NZ_RDBE01000010.1"/>
</dbReference>
<evidence type="ECO:0000313" key="5">
    <source>
        <dbReference type="EMBL" id="RLV48274.1"/>
    </source>
</evidence>
<feature type="region of interest" description="Disordered" evidence="1">
    <location>
        <begin position="693"/>
        <end position="713"/>
    </location>
</feature>
<accession>A0A3L8NZD1</accession>
<dbReference type="Gene3D" id="3.30.70.270">
    <property type="match status" value="1"/>
</dbReference>
<dbReference type="EMBL" id="RDBE01000010">
    <property type="protein sequence ID" value="RLV48274.1"/>
    <property type="molecule type" value="Genomic_DNA"/>
</dbReference>
<dbReference type="PROSITE" id="PS50883">
    <property type="entry name" value="EAL"/>
    <property type="match status" value="1"/>
</dbReference>
<dbReference type="SUPFAM" id="SSF55073">
    <property type="entry name" value="Nucleotide cyclase"/>
    <property type="match status" value="1"/>
</dbReference>
<feature type="transmembrane region" description="Helical" evidence="2">
    <location>
        <begin position="183"/>
        <end position="200"/>
    </location>
</feature>
<protein>
    <submittedName>
        <fullName evidence="5">EAL domain-containing protein</fullName>
    </submittedName>
</protein>
<dbReference type="PANTHER" id="PTHR33121:SF79">
    <property type="entry name" value="CYCLIC DI-GMP PHOSPHODIESTERASE PDED-RELATED"/>
    <property type="match status" value="1"/>
</dbReference>
<dbReference type="Proteomes" id="UP000281708">
    <property type="component" value="Unassembled WGS sequence"/>
</dbReference>
<dbReference type="CDD" id="cd01948">
    <property type="entry name" value="EAL"/>
    <property type="match status" value="1"/>
</dbReference>